<evidence type="ECO:0000313" key="2">
    <source>
        <dbReference type="Proteomes" id="UP000770889"/>
    </source>
</evidence>
<dbReference type="AlphaFoldDB" id="A0A944M9X9"/>
<reference evidence="1 2" key="1">
    <citation type="submission" date="2021-05" db="EMBL/GenBank/DDBJ databases">
        <title>Genetic and Functional Diversity in Clade A Lucinid endosymbionts from the Bahamas.</title>
        <authorList>
            <person name="Giani N.M."/>
            <person name="Engel A.S."/>
            <person name="Campbell B.J."/>
        </authorList>
    </citation>
    <scope>NUCLEOTIDE SEQUENCE [LARGE SCALE GENOMIC DNA]</scope>
    <source>
        <strain evidence="1">LUC16012Gg_MoonRockCtena</strain>
    </source>
</reference>
<accession>A0A944M9X9</accession>
<gene>
    <name evidence="1" type="ORF">KME65_11165</name>
</gene>
<sequence>MARFYVDCMDIWKQRLLLPLLPGIVSYPLARKVLLALSRPADRRDAYLTAMRLEVVWLGADYLKKNFVHYGTEAIDPNEPYVITSIHFGQWGMYPASLYQLYGIGSQMVMTGRNHPQGSPVTYFWERFGHSRQHLSGYPGRLSTESFFSHVQQLRSGISQIVILDVREHGLPQKELGLRFMGGDYYLPKTVVLMAKRAKCRILPYLGYYDAGEKRHKVYWFEPIAPDGGDREILQLILDRYEPLFSQHPEFYFNVLESHRSAF</sequence>
<protein>
    <submittedName>
        <fullName evidence="1">Uncharacterized protein</fullName>
    </submittedName>
</protein>
<organism evidence="1 2">
    <name type="scientific">Candidatus Thiodiazotropha taylori</name>
    <dbReference type="NCBI Taxonomy" id="2792791"/>
    <lineage>
        <taxon>Bacteria</taxon>
        <taxon>Pseudomonadati</taxon>
        <taxon>Pseudomonadota</taxon>
        <taxon>Gammaproteobacteria</taxon>
        <taxon>Chromatiales</taxon>
        <taxon>Sedimenticolaceae</taxon>
        <taxon>Candidatus Thiodiazotropha</taxon>
    </lineage>
</organism>
<comment type="caution">
    <text evidence="1">The sequence shown here is derived from an EMBL/GenBank/DDBJ whole genome shotgun (WGS) entry which is preliminary data.</text>
</comment>
<proteinExistence type="predicted"/>
<dbReference type="Proteomes" id="UP000770889">
    <property type="component" value="Unassembled WGS sequence"/>
</dbReference>
<name>A0A944M9X9_9GAMM</name>
<dbReference type="EMBL" id="JAHHGM010000009">
    <property type="protein sequence ID" value="MBT2989512.1"/>
    <property type="molecule type" value="Genomic_DNA"/>
</dbReference>
<evidence type="ECO:0000313" key="1">
    <source>
        <dbReference type="EMBL" id="MBT2989512.1"/>
    </source>
</evidence>